<keyword evidence="1" id="KW-0812">Transmembrane</keyword>
<dbReference type="EMBL" id="RCCB01000014">
    <property type="protein sequence ID" value="RLJ23641.1"/>
    <property type="molecule type" value="Genomic_DNA"/>
</dbReference>
<evidence type="ECO:0000313" key="2">
    <source>
        <dbReference type="EMBL" id="PKW20402.1"/>
    </source>
</evidence>
<evidence type="ECO:0000313" key="5">
    <source>
        <dbReference type="Proteomes" id="UP000275027"/>
    </source>
</evidence>
<keyword evidence="4" id="KW-1185">Reference proteome</keyword>
<accession>A0A497TWR4</accession>
<feature type="transmembrane region" description="Helical" evidence="1">
    <location>
        <begin position="31"/>
        <end position="49"/>
    </location>
</feature>
<reference evidence="2 4" key="1">
    <citation type="submission" date="2017-12" db="EMBL/GenBank/DDBJ databases">
        <title>Genomic Encyclopedia of Type Strains, Phase III (KMG-III): the genomes of soil and plant-associated and newly described type strains.</title>
        <authorList>
            <person name="Whitman W."/>
        </authorList>
    </citation>
    <scope>NUCLEOTIDE SEQUENCE [LARGE SCALE GENOMIC DNA]</scope>
    <source>
        <strain evidence="2 4">IP-10</strain>
    </source>
</reference>
<gene>
    <name evidence="2" type="ORF">B0G92_3114</name>
    <name evidence="3" type="ORF">CLV50_2914</name>
</gene>
<reference evidence="3 5" key="2">
    <citation type="submission" date="2018-10" db="EMBL/GenBank/DDBJ databases">
        <title>Genomic Encyclopedia of Archaeal and Bacterial Type Strains, Phase II (KMG-II): from individual species to whole genera.</title>
        <authorList>
            <person name="Goeker M."/>
        </authorList>
    </citation>
    <scope>NUCLEOTIDE SEQUENCE [LARGE SCALE GENOMIC DNA]</scope>
    <source>
        <strain evidence="3 5">DSM 21886</strain>
    </source>
</reference>
<dbReference type="EMBL" id="PJND01000010">
    <property type="protein sequence ID" value="PKW20402.1"/>
    <property type="molecule type" value="Genomic_DNA"/>
</dbReference>
<dbReference type="AlphaFoldDB" id="A0A497TWR4"/>
<protein>
    <submittedName>
        <fullName evidence="3">Uncharacterized protein</fullName>
    </submittedName>
</protein>
<evidence type="ECO:0000313" key="3">
    <source>
        <dbReference type="EMBL" id="RLJ23641.1"/>
    </source>
</evidence>
<keyword evidence="1" id="KW-1133">Transmembrane helix</keyword>
<dbReference type="Proteomes" id="UP000233767">
    <property type="component" value="Unassembled WGS sequence"/>
</dbReference>
<name>A0A497TWR4_9FLAO</name>
<proteinExistence type="predicted"/>
<dbReference type="Proteomes" id="UP000275027">
    <property type="component" value="Unassembled WGS sequence"/>
</dbReference>
<organism evidence="3 5">
    <name type="scientific">Flavobacterium lindanitolerans</name>
    <dbReference type="NCBI Taxonomy" id="428988"/>
    <lineage>
        <taxon>Bacteria</taxon>
        <taxon>Pseudomonadati</taxon>
        <taxon>Bacteroidota</taxon>
        <taxon>Flavobacteriia</taxon>
        <taxon>Flavobacteriales</taxon>
        <taxon>Flavobacteriaceae</taxon>
        <taxon>Flavobacterium</taxon>
    </lineage>
</organism>
<sequence>MHTTTIQKVDCLFQAKNSSVTLTFRKEKLSHIARTFFYGILLLILHLPIRINKFDNSTINLNL</sequence>
<comment type="caution">
    <text evidence="3">The sequence shown here is derived from an EMBL/GenBank/DDBJ whole genome shotgun (WGS) entry which is preliminary data.</text>
</comment>
<evidence type="ECO:0000313" key="4">
    <source>
        <dbReference type="Proteomes" id="UP000233767"/>
    </source>
</evidence>
<keyword evidence="1" id="KW-0472">Membrane</keyword>
<evidence type="ECO:0000256" key="1">
    <source>
        <dbReference type="SAM" id="Phobius"/>
    </source>
</evidence>